<proteinExistence type="predicted"/>
<dbReference type="EMBL" id="KV722506">
    <property type="protein sequence ID" value="OCH86924.1"/>
    <property type="molecule type" value="Genomic_DNA"/>
</dbReference>
<evidence type="ECO:0000313" key="2">
    <source>
        <dbReference type="EMBL" id="OCH86924.1"/>
    </source>
</evidence>
<sequence>MNAYTTCHPPRLSMILEVMTRASLILCDTIMLYTTVSSMYVLRGAARYSNIGTSLWIILIRDGILHFSLLSTINCAQMILYITGKFGSLPDFSFSLSSIIISRFILNIREVYDLSSYTLDAAGTFFPPSHYFRDGDGLEPQLGKPSHAIGITSAEPNTS</sequence>
<keyword evidence="1" id="KW-0472">Membrane</keyword>
<feature type="transmembrane region" description="Helical" evidence="1">
    <location>
        <begin position="63"/>
        <end position="82"/>
    </location>
</feature>
<organism evidence="2 3">
    <name type="scientific">Obba rivulosa</name>
    <dbReference type="NCBI Taxonomy" id="1052685"/>
    <lineage>
        <taxon>Eukaryota</taxon>
        <taxon>Fungi</taxon>
        <taxon>Dikarya</taxon>
        <taxon>Basidiomycota</taxon>
        <taxon>Agaricomycotina</taxon>
        <taxon>Agaricomycetes</taxon>
        <taxon>Polyporales</taxon>
        <taxon>Gelatoporiaceae</taxon>
        <taxon>Obba</taxon>
    </lineage>
</organism>
<evidence type="ECO:0000313" key="3">
    <source>
        <dbReference type="Proteomes" id="UP000250043"/>
    </source>
</evidence>
<reference evidence="2 3" key="1">
    <citation type="submission" date="2016-07" db="EMBL/GenBank/DDBJ databases">
        <title>Draft genome of the white-rot fungus Obba rivulosa 3A-2.</title>
        <authorList>
            <consortium name="DOE Joint Genome Institute"/>
            <person name="Miettinen O."/>
            <person name="Riley R."/>
            <person name="Acob R."/>
            <person name="Barry K."/>
            <person name="Cullen D."/>
            <person name="De Vries R."/>
            <person name="Hainaut M."/>
            <person name="Hatakka A."/>
            <person name="Henrissat B."/>
            <person name="Hilden K."/>
            <person name="Kuo R."/>
            <person name="Labutti K."/>
            <person name="Lipzen A."/>
            <person name="Makela M.R."/>
            <person name="Sandor L."/>
            <person name="Spatafora J.W."/>
            <person name="Grigoriev I.V."/>
            <person name="Hibbett D.S."/>
        </authorList>
    </citation>
    <scope>NUCLEOTIDE SEQUENCE [LARGE SCALE GENOMIC DNA]</scope>
    <source>
        <strain evidence="2 3">3A-2</strain>
    </source>
</reference>
<protein>
    <submittedName>
        <fullName evidence="2">Uncharacterized protein</fullName>
    </submittedName>
</protein>
<name>A0A8E2AS19_9APHY</name>
<feature type="transmembrane region" description="Helical" evidence="1">
    <location>
        <begin position="22"/>
        <end position="42"/>
    </location>
</feature>
<keyword evidence="3" id="KW-1185">Reference proteome</keyword>
<keyword evidence="1" id="KW-1133">Transmembrane helix</keyword>
<evidence type="ECO:0000256" key="1">
    <source>
        <dbReference type="SAM" id="Phobius"/>
    </source>
</evidence>
<dbReference type="OrthoDB" id="2940333at2759"/>
<accession>A0A8E2AS19</accession>
<keyword evidence="1" id="KW-0812">Transmembrane</keyword>
<dbReference type="AlphaFoldDB" id="A0A8E2AS19"/>
<dbReference type="Proteomes" id="UP000250043">
    <property type="component" value="Unassembled WGS sequence"/>
</dbReference>
<gene>
    <name evidence="2" type="ORF">OBBRIDRAFT_190778</name>
</gene>